<name>A0ABP8Z6B5_9MICO</name>
<evidence type="ECO:0000313" key="3">
    <source>
        <dbReference type="Proteomes" id="UP001500121"/>
    </source>
</evidence>
<comment type="caution">
    <text evidence="2">The sequence shown here is derived from an EMBL/GenBank/DDBJ whole genome shotgun (WGS) entry which is preliminary data.</text>
</comment>
<feature type="region of interest" description="Disordered" evidence="1">
    <location>
        <begin position="1"/>
        <end position="22"/>
    </location>
</feature>
<keyword evidence="3" id="KW-1185">Reference proteome</keyword>
<dbReference type="EMBL" id="BAABLP010000004">
    <property type="protein sequence ID" value="GAA4747598.1"/>
    <property type="molecule type" value="Genomic_DNA"/>
</dbReference>
<evidence type="ECO:0000313" key="2">
    <source>
        <dbReference type="EMBL" id="GAA4747598.1"/>
    </source>
</evidence>
<protein>
    <submittedName>
        <fullName evidence="2">Uncharacterized protein</fullName>
    </submittedName>
</protein>
<proteinExistence type="predicted"/>
<accession>A0ABP8Z6B5</accession>
<sequence length="51" mass="5538">MSSAPTEDVDALTTMPMHPLAPLEPSDFLDRLRTYAERSAQALQVFGDSGT</sequence>
<organism evidence="2 3">
    <name type="scientific">Amnibacterium soli</name>
    <dbReference type="NCBI Taxonomy" id="1282736"/>
    <lineage>
        <taxon>Bacteria</taxon>
        <taxon>Bacillati</taxon>
        <taxon>Actinomycetota</taxon>
        <taxon>Actinomycetes</taxon>
        <taxon>Micrococcales</taxon>
        <taxon>Microbacteriaceae</taxon>
        <taxon>Amnibacterium</taxon>
    </lineage>
</organism>
<dbReference type="Proteomes" id="UP001500121">
    <property type="component" value="Unassembled WGS sequence"/>
</dbReference>
<reference evidence="3" key="1">
    <citation type="journal article" date="2019" name="Int. J. Syst. Evol. Microbiol.">
        <title>The Global Catalogue of Microorganisms (GCM) 10K type strain sequencing project: providing services to taxonomists for standard genome sequencing and annotation.</title>
        <authorList>
            <consortium name="The Broad Institute Genomics Platform"/>
            <consortium name="The Broad Institute Genome Sequencing Center for Infectious Disease"/>
            <person name="Wu L."/>
            <person name="Ma J."/>
        </authorList>
    </citation>
    <scope>NUCLEOTIDE SEQUENCE [LARGE SCALE GENOMIC DNA]</scope>
    <source>
        <strain evidence="3">JCM 19015</strain>
    </source>
</reference>
<gene>
    <name evidence="2" type="ORF">GCM10025783_19660</name>
</gene>
<evidence type="ECO:0000256" key="1">
    <source>
        <dbReference type="SAM" id="MobiDB-lite"/>
    </source>
</evidence>